<comment type="caution">
    <text evidence="1">The sequence shown here is derived from an EMBL/GenBank/DDBJ whole genome shotgun (WGS) entry which is preliminary data.</text>
</comment>
<protein>
    <submittedName>
        <fullName evidence="1">Uncharacterized protein</fullName>
    </submittedName>
</protein>
<dbReference type="EMBL" id="ABJD02000101">
    <property type="protein sequence ID" value="EDU59887.1"/>
    <property type="molecule type" value="Genomic_DNA"/>
</dbReference>
<reference evidence="2" key="2">
    <citation type="submission" date="2008-04" db="EMBL/GenBank/DDBJ databases">
        <title>Draft genome sequence of Providencia stuartii(ATCC 25827).</title>
        <authorList>
            <person name="Sudarsanam P."/>
            <person name="Ley R."/>
            <person name="Guruge J."/>
            <person name="Turnbaugh P.J."/>
            <person name="Mahowald M."/>
            <person name="Liep D."/>
            <person name="Gordon J."/>
        </authorList>
    </citation>
    <scope>NUCLEOTIDE SEQUENCE [LARGE SCALE GENOMIC DNA]</scope>
    <source>
        <strain evidence="2">ATCC 25827</strain>
    </source>
</reference>
<dbReference type="Proteomes" id="UP000004506">
    <property type="component" value="Unassembled WGS sequence"/>
</dbReference>
<accession>A0AA86YKL8</accession>
<gene>
    <name evidence="1" type="ORF">PROSTU_03080</name>
</gene>
<name>A0AA86YKL8_PROST</name>
<evidence type="ECO:0000313" key="1">
    <source>
        <dbReference type="EMBL" id="EDU59887.1"/>
    </source>
</evidence>
<dbReference type="AlphaFoldDB" id="A0AA86YKL8"/>
<reference evidence="1 2" key="3">
    <citation type="submission" date="2008-05" db="EMBL/GenBank/DDBJ databases">
        <authorList>
            <person name="Fulton L."/>
            <person name="Clifton S."/>
            <person name="Fulton B."/>
            <person name="Xu J."/>
            <person name="Minx P."/>
            <person name="Pepin K.H."/>
            <person name="Johnson M."/>
            <person name="Thiruvilangam P."/>
            <person name="Bhonagiri V."/>
            <person name="Nash W.E."/>
            <person name="Mardis E.R."/>
            <person name="Wilson R.K."/>
        </authorList>
    </citation>
    <scope>NUCLEOTIDE SEQUENCE [LARGE SCALE GENOMIC DNA]</scope>
    <source>
        <strain evidence="1 2">ATCC 25827</strain>
    </source>
</reference>
<sequence>MSFVKDGDCEKKAGMTTLGNGKLFNDLSYYSTLRFDKNGLFEV</sequence>
<proteinExistence type="predicted"/>
<evidence type="ECO:0000313" key="2">
    <source>
        <dbReference type="Proteomes" id="UP000004506"/>
    </source>
</evidence>
<organism evidence="1 2">
    <name type="scientific">Providencia stuartii ATCC 25827</name>
    <dbReference type="NCBI Taxonomy" id="471874"/>
    <lineage>
        <taxon>Bacteria</taxon>
        <taxon>Pseudomonadati</taxon>
        <taxon>Pseudomonadota</taxon>
        <taxon>Gammaproteobacteria</taxon>
        <taxon>Enterobacterales</taxon>
        <taxon>Morganellaceae</taxon>
        <taxon>Providencia</taxon>
    </lineage>
</organism>
<reference evidence="2" key="1">
    <citation type="submission" date="2008-04" db="EMBL/GenBank/DDBJ databases">
        <title>Draft genome sequence of Providencia stuartii (ATCC 25827).</title>
        <authorList>
            <person name="Sudarsanam P."/>
            <person name="Ley R."/>
            <person name="Guruge J."/>
            <person name="Turnbaugh P.J."/>
            <person name="Mahowald M."/>
            <person name="Liep D."/>
            <person name="Gordon J."/>
        </authorList>
    </citation>
    <scope>NUCLEOTIDE SEQUENCE [LARGE SCALE GENOMIC DNA]</scope>
    <source>
        <strain evidence="2">ATCC 25827</strain>
    </source>
</reference>